<gene>
    <name evidence="1" type="ORF">pEaSNUABM12_00347</name>
</gene>
<organism evidence="1 2">
    <name type="scientific">Erwinia phage pEa_SNUABM_12</name>
    <dbReference type="NCBI Taxonomy" id="2768773"/>
    <lineage>
        <taxon>Viruses</taxon>
        <taxon>Duplodnaviria</taxon>
        <taxon>Heunggongvirae</taxon>
        <taxon>Uroviricota</taxon>
        <taxon>Caudoviricetes</taxon>
        <taxon>Eneladusvirus</taxon>
        <taxon>Eneladusvirus BF</taxon>
    </lineage>
</organism>
<dbReference type="EMBL" id="MT939486">
    <property type="protein sequence ID" value="QOI71285.1"/>
    <property type="molecule type" value="Genomic_DNA"/>
</dbReference>
<reference evidence="1 2" key="1">
    <citation type="submission" date="2020-08" db="EMBL/GenBank/DDBJ databases">
        <title>Complete genome sequence of Erwinia phage pEa_SNUABM_12.</title>
        <authorList>
            <person name="Kim S.G."/>
            <person name="Lee S.B."/>
            <person name="Park S.C."/>
        </authorList>
    </citation>
    <scope>NUCLEOTIDE SEQUENCE [LARGE SCALE GENOMIC DNA]</scope>
</reference>
<proteinExistence type="predicted"/>
<accession>A0A7L8ZLH2</accession>
<name>A0A7L8ZLH2_9CAUD</name>
<dbReference type="Proteomes" id="UP000594095">
    <property type="component" value="Genome"/>
</dbReference>
<protein>
    <submittedName>
        <fullName evidence="1">Uncharacterized protein</fullName>
    </submittedName>
</protein>
<evidence type="ECO:0000313" key="2">
    <source>
        <dbReference type="Proteomes" id="UP000594095"/>
    </source>
</evidence>
<sequence>MIIKVTQKVVSLEDCVYDIDVLNKIQKEIGSAYVIKYSVSPKNIVFYVEEHGNQFTIDMEVETQTYVLPVIAGYELLEKFPNAFKKTRRIGDSSVADIDNPVVAELHKDENAEINEYIRKMRNLVNSYIGKRIPNKQIEFVNGGAQIFEPNGDIVLLLDKYVLEFDPASFDIQDESEINTTLIRRSETIRDEYFFTSDEEITPEEINKILNETKEFLDELTYKKQQPEVSKISGTDEIQDLLNVFEAIEKDLPYAAAVPSYNEYEKNVQAMKELLINVRSADEDTTTMAQSVNNYTSMDATGGLHAAPSKEVVALRWSKIPEGATAAEEYILNAPATEAEIEELTQEEVRELTKVQRTNEVIEVENAVISFDAFDSYASKHHVIGWDLATPSTLSIKFIEGTTPESTIRKFHDMMDSLDTGWINKEYMKRLQDAEVSTKFLADLRNMIIDDKDIADEFITRVKKHNVFVRDSMAKIRAALLDMESDFERSLKSEVNLSIDWDKLTAYAAKKERTEHRVNGVRIISGNDGVDSNVVRVNSEYNNGDFFIPIHLLTDELRSKYVLEDYPHYIEDVPDYAFYEVHLNGHYILIENTEL</sequence>
<evidence type="ECO:0000313" key="1">
    <source>
        <dbReference type="EMBL" id="QOI71285.1"/>
    </source>
</evidence>